<sequence>MDDICQYDDWSQESMIFDNWHHDSLWQDNWTYNSANRQCHRSCQRPEYVSNKRRTDAAF</sequence>
<proteinExistence type="predicted"/>
<dbReference type="WBParaSite" id="ALUE_0001843001-mRNA-1">
    <property type="protein sequence ID" value="ALUE_0001843001-mRNA-1"/>
    <property type="gene ID" value="ALUE_0001843001"/>
</dbReference>
<accession>A0A0M3IIP1</accession>
<name>A0A0M3IIP1_ASCLU</name>
<organism evidence="1 2">
    <name type="scientific">Ascaris lumbricoides</name>
    <name type="common">Giant roundworm</name>
    <dbReference type="NCBI Taxonomy" id="6252"/>
    <lineage>
        <taxon>Eukaryota</taxon>
        <taxon>Metazoa</taxon>
        <taxon>Ecdysozoa</taxon>
        <taxon>Nematoda</taxon>
        <taxon>Chromadorea</taxon>
        <taxon>Rhabditida</taxon>
        <taxon>Spirurina</taxon>
        <taxon>Ascaridomorpha</taxon>
        <taxon>Ascaridoidea</taxon>
        <taxon>Ascarididae</taxon>
        <taxon>Ascaris</taxon>
    </lineage>
</organism>
<evidence type="ECO:0000313" key="2">
    <source>
        <dbReference type="WBParaSite" id="ALUE_0001843001-mRNA-1"/>
    </source>
</evidence>
<dbReference type="AlphaFoldDB" id="A0A0M3IIP1"/>
<evidence type="ECO:0000313" key="1">
    <source>
        <dbReference type="Proteomes" id="UP000036681"/>
    </source>
</evidence>
<reference evidence="2" key="1">
    <citation type="submission" date="2017-02" db="UniProtKB">
        <authorList>
            <consortium name="WormBaseParasite"/>
        </authorList>
    </citation>
    <scope>IDENTIFICATION</scope>
</reference>
<dbReference type="Proteomes" id="UP000036681">
    <property type="component" value="Unplaced"/>
</dbReference>
<keyword evidence="1" id="KW-1185">Reference proteome</keyword>
<protein>
    <submittedName>
        <fullName evidence="2">Uncharacterized protein</fullName>
    </submittedName>
</protein>